<gene>
    <name evidence="1" type="ORF">MELIAE_LOCUS8942</name>
</gene>
<dbReference type="EMBL" id="OV121137">
    <property type="protein sequence ID" value="CAH0558667.1"/>
    <property type="molecule type" value="Genomic_DNA"/>
</dbReference>
<keyword evidence="2" id="KW-1185">Reference proteome</keyword>
<reference evidence="1" key="1">
    <citation type="submission" date="2021-12" db="EMBL/GenBank/DDBJ databases">
        <authorList>
            <person name="King R."/>
        </authorList>
    </citation>
    <scope>NUCLEOTIDE SEQUENCE</scope>
</reference>
<dbReference type="AlphaFoldDB" id="A0A9P0B9J4"/>
<protein>
    <submittedName>
        <fullName evidence="1">Uncharacterized protein</fullName>
    </submittedName>
</protein>
<name>A0A9P0B9J4_BRAAE</name>
<proteinExistence type="predicted"/>
<dbReference type="Proteomes" id="UP001154078">
    <property type="component" value="Chromosome 6"/>
</dbReference>
<sequence>MSALSGSLYPNSEPINLGILSTESPEPNEHMDTTDLQDLLKLKKRSIYKTIYYSSSSDEDDLMKTKLLHDFKNAACQNLSETRPLLMRIAFSQLENRTPEGWIMKCFKNGVDDRNSVANSMKSFPTKMHLLNRQITAKFDMAKNRQINHRDCLCFNKKNLLLHTSRQRCKKAELPTEEKYNQFYQFLCNSKINQAGLENRGGCKPLVGLTICYVPHHFLCCDWLFTNPFSISCGKLQMADSVVKVVCTKFYNPNFLCFSYAKTGPGSRAPLHWHLVEQRLLNEQPPHRWIGRKGTNNLALHVWSTHSTDLTVCAVACDFFLWGFIKENVYEPQDL</sequence>
<evidence type="ECO:0000313" key="2">
    <source>
        <dbReference type="Proteomes" id="UP001154078"/>
    </source>
</evidence>
<evidence type="ECO:0000313" key="1">
    <source>
        <dbReference type="EMBL" id="CAH0558667.1"/>
    </source>
</evidence>
<organism evidence="1 2">
    <name type="scientific">Brassicogethes aeneus</name>
    <name type="common">Rape pollen beetle</name>
    <name type="synonym">Meligethes aeneus</name>
    <dbReference type="NCBI Taxonomy" id="1431903"/>
    <lineage>
        <taxon>Eukaryota</taxon>
        <taxon>Metazoa</taxon>
        <taxon>Ecdysozoa</taxon>
        <taxon>Arthropoda</taxon>
        <taxon>Hexapoda</taxon>
        <taxon>Insecta</taxon>
        <taxon>Pterygota</taxon>
        <taxon>Neoptera</taxon>
        <taxon>Endopterygota</taxon>
        <taxon>Coleoptera</taxon>
        <taxon>Polyphaga</taxon>
        <taxon>Cucujiformia</taxon>
        <taxon>Nitidulidae</taxon>
        <taxon>Meligethinae</taxon>
        <taxon>Brassicogethes</taxon>
    </lineage>
</organism>
<accession>A0A9P0B9J4</accession>